<proteinExistence type="predicted"/>
<keyword evidence="6 8" id="KW-1133">Transmembrane helix</keyword>
<sequence>MTKFTSRIILISILVLAIFLRLFRIDQVPARLTHDEMSLGYNTYSILKTGKDEWGRLLPLDFEAFGDHKLPAYIYFSVPFIALFGLTPIATKMVSFISGILVILLLYKLTKLLLGKEKLALITSLCMAISPWAIHISRMALESHLALAFFMSGLYFFIKGWKENKRKIIYLSSIFFGLTFYAYIAYRLIIVLLAFSFGIYLIIKERKYIKTWIIWGLGITIVVFPLITLLFTNSGTARLKQVSLFSNPGIVMTVDEKRSLCYLVEPNVLPKICSLFFHKPGEFFKQFAGNYFSLLSPEFLFLSGDKNLYLANPGYGEFILIFLPFYIVGLYVLMKLKGKEALLLKICFFIAPIPSALVESPQIVRASLVLPLIVFCIGLGLYQFIQWLQSYKYKRLLYLIFITLIIFFNMQYFLDYFYIYPAQYDNAAYPFDQRVANYIKKNEDQAEKIFIDKDFPDSYILLAFYNKFDPAWLQQNIVRNNIDSYGFSHPKILGKMEFVDAPYAMVKSYLCQYPNQNYIFISKPYLDILNTETYYNFVHVHPQVSIFNTKQLRENLQKTGALAGFCGADSTL</sequence>
<evidence type="ECO:0000256" key="4">
    <source>
        <dbReference type="ARBA" id="ARBA00022679"/>
    </source>
</evidence>
<keyword evidence="3" id="KW-0328">Glycosyltransferase</keyword>
<dbReference type="GO" id="GO:0016763">
    <property type="term" value="F:pentosyltransferase activity"/>
    <property type="evidence" value="ECO:0007669"/>
    <property type="project" value="TreeGrafter"/>
</dbReference>
<dbReference type="GO" id="GO:0009103">
    <property type="term" value="P:lipopolysaccharide biosynthetic process"/>
    <property type="evidence" value="ECO:0007669"/>
    <property type="project" value="UniProtKB-ARBA"/>
</dbReference>
<feature type="domain" description="Glycosyltransferase RgtA/B/C/D-like" evidence="9">
    <location>
        <begin position="71"/>
        <end position="226"/>
    </location>
</feature>
<feature type="transmembrane region" description="Helical" evidence="8">
    <location>
        <begin position="170"/>
        <end position="203"/>
    </location>
</feature>
<comment type="subcellular location">
    <subcellularLocation>
        <location evidence="1">Cell membrane</location>
        <topology evidence="1">Multi-pass membrane protein</topology>
    </subcellularLocation>
</comment>
<evidence type="ECO:0000256" key="2">
    <source>
        <dbReference type="ARBA" id="ARBA00022475"/>
    </source>
</evidence>
<organism evidence="10 11">
    <name type="scientific">Candidatus Beckwithbacteria bacterium CG23_combo_of_CG06-09_8_20_14_all_34_8</name>
    <dbReference type="NCBI Taxonomy" id="1974497"/>
    <lineage>
        <taxon>Bacteria</taxon>
        <taxon>Candidatus Beckwithiibacteriota</taxon>
    </lineage>
</organism>
<dbReference type="InterPro" id="IPR050297">
    <property type="entry name" value="LipidA_mod_glycosyltrf_83"/>
</dbReference>
<keyword evidence="7 8" id="KW-0472">Membrane</keyword>
<evidence type="ECO:0000256" key="8">
    <source>
        <dbReference type="SAM" id="Phobius"/>
    </source>
</evidence>
<evidence type="ECO:0000256" key="7">
    <source>
        <dbReference type="ARBA" id="ARBA00023136"/>
    </source>
</evidence>
<reference evidence="10 11" key="1">
    <citation type="submission" date="2017-09" db="EMBL/GenBank/DDBJ databases">
        <title>Depth-based differentiation of microbial function through sediment-hosted aquifers and enrichment of novel symbionts in the deep terrestrial subsurface.</title>
        <authorList>
            <person name="Probst A.J."/>
            <person name="Ladd B."/>
            <person name="Jarett J.K."/>
            <person name="Geller-Mcgrath D.E."/>
            <person name="Sieber C.M."/>
            <person name="Emerson J.B."/>
            <person name="Anantharaman K."/>
            <person name="Thomas B.C."/>
            <person name="Malmstrom R."/>
            <person name="Stieglmeier M."/>
            <person name="Klingl A."/>
            <person name="Woyke T."/>
            <person name="Ryan C.M."/>
            <person name="Banfield J.F."/>
        </authorList>
    </citation>
    <scope>NUCLEOTIDE SEQUENCE [LARGE SCALE GENOMIC DNA]</scope>
    <source>
        <strain evidence="10">CG23_combo_of_CG06-09_8_20_14_all_34_8</strain>
    </source>
</reference>
<gene>
    <name evidence="10" type="ORF">COX08_02935</name>
</gene>
<feature type="transmembrane region" description="Helical" evidence="8">
    <location>
        <begin position="315"/>
        <end position="334"/>
    </location>
</feature>
<keyword evidence="2" id="KW-1003">Cell membrane</keyword>
<evidence type="ECO:0000256" key="1">
    <source>
        <dbReference type="ARBA" id="ARBA00004651"/>
    </source>
</evidence>
<keyword evidence="5 8" id="KW-0812">Transmembrane</keyword>
<dbReference type="InterPro" id="IPR038731">
    <property type="entry name" value="RgtA/B/C-like"/>
</dbReference>
<protein>
    <recommendedName>
        <fullName evidence="9">Glycosyltransferase RgtA/B/C/D-like domain-containing protein</fullName>
    </recommendedName>
</protein>
<dbReference type="EMBL" id="PCSR01000069">
    <property type="protein sequence ID" value="PIP53093.1"/>
    <property type="molecule type" value="Genomic_DNA"/>
</dbReference>
<feature type="transmembrane region" description="Helical" evidence="8">
    <location>
        <begin position="363"/>
        <end position="384"/>
    </location>
</feature>
<feature type="transmembrane region" description="Helical" evidence="8">
    <location>
        <begin position="341"/>
        <end position="357"/>
    </location>
</feature>
<dbReference type="Proteomes" id="UP000229459">
    <property type="component" value="Unassembled WGS sequence"/>
</dbReference>
<evidence type="ECO:0000313" key="11">
    <source>
        <dbReference type="Proteomes" id="UP000229459"/>
    </source>
</evidence>
<feature type="transmembrane region" description="Helical" evidence="8">
    <location>
        <begin position="141"/>
        <end position="158"/>
    </location>
</feature>
<comment type="caution">
    <text evidence="10">The sequence shown here is derived from an EMBL/GenBank/DDBJ whole genome shotgun (WGS) entry which is preliminary data.</text>
</comment>
<evidence type="ECO:0000313" key="10">
    <source>
        <dbReference type="EMBL" id="PIP53093.1"/>
    </source>
</evidence>
<dbReference type="Pfam" id="PF13231">
    <property type="entry name" value="PMT_2"/>
    <property type="match status" value="1"/>
</dbReference>
<evidence type="ECO:0000256" key="6">
    <source>
        <dbReference type="ARBA" id="ARBA00022989"/>
    </source>
</evidence>
<evidence type="ECO:0000256" key="5">
    <source>
        <dbReference type="ARBA" id="ARBA00022692"/>
    </source>
</evidence>
<evidence type="ECO:0000259" key="9">
    <source>
        <dbReference type="Pfam" id="PF13231"/>
    </source>
</evidence>
<feature type="transmembrane region" description="Helical" evidence="8">
    <location>
        <begin position="396"/>
        <end position="414"/>
    </location>
</feature>
<accession>A0A2H0B5Y5</accession>
<dbReference type="AlphaFoldDB" id="A0A2H0B5Y5"/>
<name>A0A2H0B5Y5_9BACT</name>
<dbReference type="GO" id="GO:0005886">
    <property type="term" value="C:plasma membrane"/>
    <property type="evidence" value="ECO:0007669"/>
    <property type="project" value="UniProtKB-SubCell"/>
</dbReference>
<dbReference type="PANTHER" id="PTHR33908">
    <property type="entry name" value="MANNOSYLTRANSFERASE YKCB-RELATED"/>
    <property type="match status" value="1"/>
</dbReference>
<dbReference type="PANTHER" id="PTHR33908:SF11">
    <property type="entry name" value="MEMBRANE PROTEIN"/>
    <property type="match status" value="1"/>
</dbReference>
<feature type="transmembrane region" description="Helical" evidence="8">
    <location>
        <begin position="209"/>
        <end position="231"/>
    </location>
</feature>
<evidence type="ECO:0000256" key="3">
    <source>
        <dbReference type="ARBA" id="ARBA00022676"/>
    </source>
</evidence>
<keyword evidence="4" id="KW-0808">Transferase</keyword>
<feature type="transmembrane region" description="Helical" evidence="8">
    <location>
        <begin position="74"/>
        <end position="107"/>
    </location>
</feature>